<keyword evidence="1" id="KW-1133">Transmembrane helix</keyword>
<sequence>MYEGIPNLTPQNKYENLTGTLNEIAEKLRPKIRGEPFQEDKWLEFIDQHLQDVKQTYGPDSLNQNEIRSHDVSWSQDDNFISITLITQKDKITCNEKKIDSPVLQGLWWGPVSNIDITSIGEDDSEMVQITFETEFHWPTLIKGGEPDCISAHYISLVALELEQLDFFRQYLFYSAQHKCATSIRAYAMLLLDNERYEQAVFWNIQAVVLFGDLLCAHVLSRQLLSGLGIEKDVRLAEYILSRLVQEGFSDAFLSLGVLYLDGDEEGGVTKDEEKGKFLILISALHFGDPEALQIAKEKKIIDENQLASLEEENAADYQGELPVEMNDDGTLIQTDNDNSNQENTSIVDWAIAGGVVASVSAVGLYALKKIFKKH</sequence>
<dbReference type="Gene3D" id="1.25.40.10">
    <property type="entry name" value="Tetratricopeptide repeat domain"/>
    <property type="match status" value="1"/>
</dbReference>
<keyword evidence="1" id="KW-0472">Membrane</keyword>
<gene>
    <name evidence="2" type="ORF">M9Y10_029230</name>
</gene>
<keyword evidence="1" id="KW-0812">Transmembrane</keyword>
<comment type="caution">
    <text evidence="2">The sequence shown here is derived from an EMBL/GenBank/DDBJ whole genome shotgun (WGS) entry which is preliminary data.</text>
</comment>
<organism evidence="2 3">
    <name type="scientific">Tritrichomonas musculus</name>
    <dbReference type="NCBI Taxonomy" id="1915356"/>
    <lineage>
        <taxon>Eukaryota</taxon>
        <taxon>Metamonada</taxon>
        <taxon>Parabasalia</taxon>
        <taxon>Tritrichomonadida</taxon>
        <taxon>Tritrichomonadidae</taxon>
        <taxon>Tritrichomonas</taxon>
    </lineage>
</organism>
<dbReference type="SUPFAM" id="SSF81901">
    <property type="entry name" value="HCP-like"/>
    <property type="match status" value="1"/>
</dbReference>
<dbReference type="EMBL" id="JAPFFF010000004">
    <property type="protein sequence ID" value="KAK8892008.1"/>
    <property type="molecule type" value="Genomic_DNA"/>
</dbReference>
<name>A0ABR2KMF4_9EUKA</name>
<evidence type="ECO:0000256" key="1">
    <source>
        <dbReference type="SAM" id="Phobius"/>
    </source>
</evidence>
<feature type="transmembrane region" description="Helical" evidence="1">
    <location>
        <begin position="347"/>
        <end position="368"/>
    </location>
</feature>
<proteinExistence type="predicted"/>
<reference evidence="2 3" key="1">
    <citation type="submission" date="2024-04" db="EMBL/GenBank/DDBJ databases">
        <title>Tritrichomonas musculus Genome.</title>
        <authorList>
            <person name="Alves-Ferreira E."/>
            <person name="Grigg M."/>
            <person name="Lorenzi H."/>
            <person name="Galac M."/>
        </authorList>
    </citation>
    <scope>NUCLEOTIDE SEQUENCE [LARGE SCALE GENOMIC DNA]</scope>
    <source>
        <strain evidence="2 3">EAF2021</strain>
    </source>
</reference>
<evidence type="ECO:0000313" key="3">
    <source>
        <dbReference type="Proteomes" id="UP001470230"/>
    </source>
</evidence>
<keyword evidence="3" id="KW-1185">Reference proteome</keyword>
<dbReference type="Proteomes" id="UP001470230">
    <property type="component" value="Unassembled WGS sequence"/>
</dbReference>
<evidence type="ECO:0000313" key="2">
    <source>
        <dbReference type="EMBL" id="KAK8892008.1"/>
    </source>
</evidence>
<evidence type="ECO:0008006" key="4">
    <source>
        <dbReference type="Google" id="ProtNLM"/>
    </source>
</evidence>
<dbReference type="InterPro" id="IPR011990">
    <property type="entry name" value="TPR-like_helical_dom_sf"/>
</dbReference>
<accession>A0ABR2KMF4</accession>
<protein>
    <recommendedName>
        <fullName evidence="4">CS domain-containing protein</fullName>
    </recommendedName>
</protein>